<sequence length="251" mass="29159">MIFEAEFYQILGLKSNATESEIKQAFKKKAMELHPDKNRNDPKATEKFQQLNEAYETLKDPIKRKEYDLSHQPKKQAKSTNSSTTFEDLIRDLFGFSKGSSFKQNNSSNYQSRSTFNQNRSSRNHNFYDDVFETFDDLDDSEDFDNSYDGIFNKCNHNDGLDTIFIGGLPHLTTERDLLEAFSSYNPYRVKVVNQSFLKPPFGFVQFHSPQAMRKAVRERPNVFINGKICRAKPSHTNLYAGSSRKRGFYF</sequence>
<gene>
    <name evidence="4" type="ORF">M9Y10_042678</name>
</gene>
<evidence type="ECO:0000259" key="2">
    <source>
        <dbReference type="PROSITE" id="PS50076"/>
    </source>
</evidence>
<dbReference type="Pfam" id="PF00226">
    <property type="entry name" value="DnaJ"/>
    <property type="match status" value="1"/>
</dbReference>
<organism evidence="4 5">
    <name type="scientific">Tritrichomonas musculus</name>
    <dbReference type="NCBI Taxonomy" id="1915356"/>
    <lineage>
        <taxon>Eukaryota</taxon>
        <taxon>Metamonada</taxon>
        <taxon>Parabasalia</taxon>
        <taxon>Tritrichomonadida</taxon>
        <taxon>Tritrichomonadidae</taxon>
        <taxon>Tritrichomonas</taxon>
    </lineage>
</organism>
<feature type="domain" description="J" evidence="2">
    <location>
        <begin position="6"/>
        <end position="71"/>
    </location>
</feature>
<dbReference type="CDD" id="cd00590">
    <property type="entry name" value="RRM_SF"/>
    <property type="match status" value="1"/>
</dbReference>
<dbReference type="PANTHER" id="PTHR24074">
    <property type="entry name" value="CO-CHAPERONE PROTEIN DJLA"/>
    <property type="match status" value="1"/>
</dbReference>
<dbReference type="Gene3D" id="1.10.287.110">
    <property type="entry name" value="DnaJ domain"/>
    <property type="match status" value="1"/>
</dbReference>
<dbReference type="InterPro" id="IPR001623">
    <property type="entry name" value="DnaJ_domain"/>
</dbReference>
<evidence type="ECO:0000313" key="5">
    <source>
        <dbReference type="Proteomes" id="UP001470230"/>
    </source>
</evidence>
<dbReference type="SMART" id="SM00360">
    <property type="entry name" value="RRM"/>
    <property type="match status" value="1"/>
</dbReference>
<protein>
    <recommendedName>
        <fullName evidence="6">J domain-containing protein</fullName>
    </recommendedName>
</protein>
<dbReference type="InterPro" id="IPR018253">
    <property type="entry name" value="DnaJ_domain_CS"/>
</dbReference>
<dbReference type="Gene3D" id="3.30.70.330">
    <property type="match status" value="1"/>
</dbReference>
<dbReference type="SUPFAM" id="SSF46565">
    <property type="entry name" value="Chaperone J-domain"/>
    <property type="match status" value="1"/>
</dbReference>
<evidence type="ECO:0000259" key="3">
    <source>
        <dbReference type="PROSITE" id="PS50102"/>
    </source>
</evidence>
<dbReference type="PROSITE" id="PS00636">
    <property type="entry name" value="DNAJ_1"/>
    <property type="match status" value="1"/>
</dbReference>
<dbReference type="PRINTS" id="PR00625">
    <property type="entry name" value="JDOMAIN"/>
</dbReference>
<reference evidence="4 5" key="1">
    <citation type="submission" date="2024-04" db="EMBL/GenBank/DDBJ databases">
        <title>Tritrichomonas musculus Genome.</title>
        <authorList>
            <person name="Alves-Ferreira E."/>
            <person name="Grigg M."/>
            <person name="Lorenzi H."/>
            <person name="Galac M."/>
        </authorList>
    </citation>
    <scope>NUCLEOTIDE SEQUENCE [LARGE SCALE GENOMIC DNA]</scope>
    <source>
        <strain evidence="4 5">EAF2021</strain>
    </source>
</reference>
<dbReference type="InterPro" id="IPR000504">
    <property type="entry name" value="RRM_dom"/>
</dbReference>
<evidence type="ECO:0000256" key="1">
    <source>
        <dbReference type="PROSITE-ProRule" id="PRU00176"/>
    </source>
</evidence>
<name>A0ABR2JXT9_9EUKA</name>
<feature type="domain" description="RRM" evidence="3">
    <location>
        <begin position="162"/>
        <end position="237"/>
    </location>
</feature>
<accession>A0ABR2JXT9</accession>
<dbReference type="InterPro" id="IPR012677">
    <property type="entry name" value="Nucleotide-bd_a/b_plait_sf"/>
</dbReference>
<evidence type="ECO:0008006" key="6">
    <source>
        <dbReference type="Google" id="ProtNLM"/>
    </source>
</evidence>
<dbReference type="InterPro" id="IPR050817">
    <property type="entry name" value="DjlA_DnaK_co-chaperone"/>
</dbReference>
<dbReference type="CDD" id="cd06257">
    <property type="entry name" value="DnaJ"/>
    <property type="match status" value="1"/>
</dbReference>
<dbReference type="PROSITE" id="PS50076">
    <property type="entry name" value="DNAJ_2"/>
    <property type="match status" value="1"/>
</dbReference>
<dbReference type="SUPFAM" id="SSF54928">
    <property type="entry name" value="RNA-binding domain, RBD"/>
    <property type="match status" value="1"/>
</dbReference>
<comment type="caution">
    <text evidence="4">The sequence shown here is derived from an EMBL/GenBank/DDBJ whole genome shotgun (WGS) entry which is preliminary data.</text>
</comment>
<keyword evidence="5" id="KW-1185">Reference proteome</keyword>
<dbReference type="InterPro" id="IPR035979">
    <property type="entry name" value="RBD_domain_sf"/>
</dbReference>
<keyword evidence="1" id="KW-0694">RNA-binding</keyword>
<dbReference type="InterPro" id="IPR036869">
    <property type="entry name" value="J_dom_sf"/>
</dbReference>
<dbReference type="Proteomes" id="UP001470230">
    <property type="component" value="Unassembled WGS sequence"/>
</dbReference>
<evidence type="ECO:0000313" key="4">
    <source>
        <dbReference type="EMBL" id="KAK8883584.1"/>
    </source>
</evidence>
<dbReference type="Pfam" id="PF00076">
    <property type="entry name" value="RRM_1"/>
    <property type="match status" value="1"/>
</dbReference>
<dbReference type="SMART" id="SM00271">
    <property type="entry name" value="DnaJ"/>
    <property type="match status" value="1"/>
</dbReference>
<dbReference type="PROSITE" id="PS50102">
    <property type="entry name" value="RRM"/>
    <property type="match status" value="1"/>
</dbReference>
<dbReference type="EMBL" id="JAPFFF010000008">
    <property type="protein sequence ID" value="KAK8883584.1"/>
    <property type="molecule type" value="Genomic_DNA"/>
</dbReference>
<proteinExistence type="predicted"/>